<evidence type="ECO:0000313" key="3">
    <source>
        <dbReference type="Proteomes" id="UP001149719"/>
    </source>
</evidence>
<reference evidence="2" key="1">
    <citation type="submission" date="2022-12" db="EMBL/GenBank/DDBJ databases">
        <title>Marinomonas 15G1-11 sp. nov, isolated from marine algae.</title>
        <authorList>
            <person name="Butt M."/>
            <person name="Choi D.G."/>
            <person name="Kim J.M."/>
            <person name="Lee J.K."/>
            <person name="Baek J.H."/>
            <person name="Jeon C.O."/>
        </authorList>
    </citation>
    <scope>NUCLEOTIDE SEQUENCE</scope>
    <source>
        <strain evidence="2">15G1-11</strain>
    </source>
</reference>
<gene>
    <name evidence="2" type="ORF">O1D97_07525</name>
</gene>
<dbReference type="PANTHER" id="PTHR31435">
    <property type="entry name" value="PROTEIN NATD1"/>
    <property type="match status" value="1"/>
</dbReference>
<dbReference type="RefSeq" id="WP_269124338.1">
    <property type="nucleotide sequence ID" value="NZ_JAPUBN010000013.1"/>
</dbReference>
<protein>
    <submittedName>
        <fullName evidence="2">GNAT family N-acetyltransferase</fullName>
    </submittedName>
</protein>
<dbReference type="EMBL" id="JAPUBN010000013">
    <property type="protein sequence ID" value="MCZ2721505.1"/>
    <property type="molecule type" value="Genomic_DNA"/>
</dbReference>
<feature type="domain" description="N-acetyltransferase" evidence="1">
    <location>
        <begin position="3"/>
        <end position="87"/>
    </location>
</feature>
<dbReference type="Gene3D" id="3.40.630.30">
    <property type="match status" value="1"/>
</dbReference>
<sequence>MVEHDFKKQRFQYEQNEAPAVLKYKILIDPKSGQHTVDFYSTFVPESLRGKGIAEKLVRTGLKWANEQNHEITASCWYVEKFLRKKK</sequence>
<dbReference type="InterPro" id="IPR016181">
    <property type="entry name" value="Acyl_CoA_acyltransferase"/>
</dbReference>
<organism evidence="2 3">
    <name type="scientific">Marinomonas phaeophyticola</name>
    <dbReference type="NCBI Taxonomy" id="3004091"/>
    <lineage>
        <taxon>Bacteria</taxon>
        <taxon>Pseudomonadati</taxon>
        <taxon>Pseudomonadota</taxon>
        <taxon>Gammaproteobacteria</taxon>
        <taxon>Oceanospirillales</taxon>
        <taxon>Oceanospirillaceae</taxon>
        <taxon>Marinomonas</taxon>
    </lineage>
</organism>
<comment type="caution">
    <text evidence="2">The sequence shown here is derived from an EMBL/GenBank/DDBJ whole genome shotgun (WGS) entry which is preliminary data.</text>
</comment>
<dbReference type="Pfam" id="PF14542">
    <property type="entry name" value="Acetyltransf_CG"/>
    <property type="match status" value="1"/>
</dbReference>
<dbReference type="InterPro" id="IPR045057">
    <property type="entry name" value="Gcn5-rel_NAT"/>
</dbReference>
<dbReference type="Proteomes" id="UP001149719">
    <property type="component" value="Unassembled WGS sequence"/>
</dbReference>
<dbReference type="SUPFAM" id="SSF55729">
    <property type="entry name" value="Acyl-CoA N-acyltransferases (Nat)"/>
    <property type="match status" value="1"/>
</dbReference>
<evidence type="ECO:0000313" key="2">
    <source>
        <dbReference type="EMBL" id="MCZ2721505.1"/>
    </source>
</evidence>
<accession>A0ABT4JT53</accession>
<keyword evidence="3" id="KW-1185">Reference proteome</keyword>
<dbReference type="PANTHER" id="PTHR31435:SF9">
    <property type="entry name" value="PROTEIN NATD1"/>
    <property type="match status" value="1"/>
</dbReference>
<dbReference type="CDD" id="cd04301">
    <property type="entry name" value="NAT_SF"/>
    <property type="match status" value="1"/>
</dbReference>
<evidence type="ECO:0000259" key="1">
    <source>
        <dbReference type="PROSITE" id="PS51729"/>
    </source>
</evidence>
<proteinExistence type="predicted"/>
<dbReference type="InterPro" id="IPR031165">
    <property type="entry name" value="GNAT_YJDJ"/>
</dbReference>
<name>A0ABT4JT53_9GAMM</name>
<dbReference type="PROSITE" id="PS51729">
    <property type="entry name" value="GNAT_YJDJ"/>
    <property type="match status" value="1"/>
</dbReference>